<evidence type="ECO:0000313" key="1">
    <source>
        <dbReference type="EMBL" id="KAK7064827.1"/>
    </source>
</evidence>
<dbReference type="EMBL" id="JAWWNJ010000001">
    <property type="protein sequence ID" value="KAK7064827.1"/>
    <property type="molecule type" value="Genomic_DNA"/>
</dbReference>
<sequence length="103" mass="11423">MTPSPPPPPGFADPLRVSISSIKAALEKLDIGIPVEDVVKAVQAEEAAQLATHPTTQYADTNTTLVPCDLTQRVKERRRRLMELTREAFPDGKVPAPYYWTHN</sequence>
<name>A0AAW0EL91_9AGAR</name>
<gene>
    <name evidence="1" type="ORF">R3P38DRAFT_59184</name>
</gene>
<organism evidence="1 2">
    <name type="scientific">Favolaschia claudopus</name>
    <dbReference type="NCBI Taxonomy" id="2862362"/>
    <lineage>
        <taxon>Eukaryota</taxon>
        <taxon>Fungi</taxon>
        <taxon>Dikarya</taxon>
        <taxon>Basidiomycota</taxon>
        <taxon>Agaricomycotina</taxon>
        <taxon>Agaricomycetes</taxon>
        <taxon>Agaricomycetidae</taxon>
        <taxon>Agaricales</taxon>
        <taxon>Marasmiineae</taxon>
        <taxon>Mycenaceae</taxon>
        <taxon>Favolaschia</taxon>
    </lineage>
</organism>
<keyword evidence="2" id="KW-1185">Reference proteome</keyword>
<accession>A0AAW0EL91</accession>
<dbReference type="AlphaFoldDB" id="A0AAW0EL91"/>
<reference evidence="1 2" key="1">
    <citation type="journal article" date="2024" name="J Genomics">
        <title>Draft genome sequencing and assembly of Favolaschia claudopus CIRM-BRFM 2984 isolated from oak limbs.</title>
        <authorList>
            <person name="Navarro D."/>
            <person name="Drula E."/>
            <person name="Chaduli D."/>
            <person name="Cazenave R."/>
            <person name="Ahrendt S."/>
            <person name="Wang J."/>
            <person name="Lipzen A."/>
            <person name="Daum C."/>
            <person name="Barry K."/>
            <person name="Grigoriev I.V."/>
            <person name="Favel A."/>
            <person name="Rosso M.N."/>
            <person name="Martin F."/>
        </authorList>
    </citation>
    <scope>NUCLEOTIDE SEQUENCE [LARGE SCALE GENOMIC DNA]</scope>
    <source>
        <strain evidence="1 2">CIRM-BRFM 2984</strain>
    </source>
</reference>
<evidence type="ECO:0000313" key="2">
    <source>
        <dbReference type="Proteomes" id="UP001362999"/>
    </source>
</evidence>
<protein>
    <submittedName>
        <fullName evidence="1">Uncharacterized protein</fullName>
    </submittedName>
</protein>
<comment type="caution">
    <text evidence="1">The sequence shown here is derived from an EMBL/GenBank/DDBJ whole genome shotgun (WGS) entry which is preliminary data.</text>
</comment>
<proteinExistence type="predicted"/>
<dbReference type="Proteomes" id="UP001362999">
    <property type="component" value="Unassembled WGS sequence"/>
</dbReference>